<name>A0A0D0L833_9PSED</name>
<accession>A0A0D0L833</accession>
<dbReference type="OrthoDB" id="7066376at2"/>
<dbReference type="Proteomes" id="UP000032068">
    <property type="component" value="Unassembled WGS sequence"/>
</dbReference>
<organism evidence="1 2">
    <name type="scientific">Pseudomonas fulva</name>
    <dbReference type="NCBI Taxonomy" id="47880"/>
    <lineage>
        <taxon>Bacteria</taxon>
        <taxon>Pseudomonadati</taxon>
        <taxon>Pseudomonadota</taxon>
        <taxon>Gammaproteobacteria</taxon>
        <taxon>Pseudomonadales</taxon>
        <taxon>Pseudomonadaceae</taxon>
        <taxon>Pseudomonas</taxon>
    </lineage>
</organism>
<protein>
    <submittedName>
        <fullName evidence="1">Uncharacterized protein</fullName>
    </submittedName>
</protein>
<proteinExistence type="predicted"/>
<sequence length="84" mass="9333">MTKTPDGPLCLVFIPALVTVLHAAEKQKGAPLTEQEVIDIRNNATCVKLPFSAALDSEQKRGYPDIVAENCWEAWQSMRTQLFS</sequence>
<comment type="caution">
    <text evidence="1">The sequence shown here is derived from an EMBL/GenBank/DDBJ whole genome shotgun (WGS) entry which is preliminary data.</text>
</comment>
<dbReference type="EMBL" id="JXQW01000004">
    <property type="protein sequence ID" value="KIQ06079.1"/>
    <property type="molecule type" value="Genomic_DNA"/>
</dbReference>
<reference evidence="1 2" key="1">
    <citation type="submission" date="2014-12" db="EMBL/GenBank/DDBJ databases">
        <title>16Stimator: statistical estimation of ribosomal gene copy numbers from draft genome assemblies.</title>
        <authorList>
            <person name="Perisin M.A."/>
            <person name="Vetter M."/>
            <person name="Gilbert J.A."/>
            <person name="Bergelson J."/>
        </authorList>
    </citation>
    <scope>NUCLEOTIDE SEQUENCE [LARGE SCALE GENOMIC DNA]</scope>
    <source>
        <strain evidence="1 2">MEJ086</strain>
    </source>
</reference>
<dbReference type="AlphaFoldDB" id="A0A0D0L833"/>
<evidence type="ECO:0000313" key="1">
    <source>
        <dbReference type="EMBL" id="KIQ06079.1"/>
    </source>
</evidence>
<evidence type="ECO:0000313" key="2">
    <source>
        <dbReference type="Proteomes" id="UP000032068"/>
    </source>
</evidence>
<dbReference type="RefSeq" id="WP_042552216.1">
    <property type="nucleotide sequence ID" value="NZ_JXQW01000004.1"/>
</dbReference>
<gene>
    <name evidence="1" type="ORF">RU08_02500</name>
</gene>